<dbReference type="GO" id="GO:0006629">
    <property type="term" value="P:lipid metabolic process"/>
    <property type="evidence" value="ECO:0007669"/>
    <property type="project" value="Ensembl"/>
</dbReference>
<dbReference type="GO" id="GO:0005829">
    <property type="term" value="C:cytosol"/>
    <property type="evidence" value="ECO:0007669"/>
    <property type="project" value="Ensembl"/>
</dbReference>
<dbReference type="Pfam" id="PF15702">
    <property type="entry name" value="HPS6"/>
    <property type="match status" value="1"/>
</dbReference>
<organism evidence="4 5">
    <name type="scientific">Crocodylus porosus</name>
    <name type="common">Saltwater crocodile</name>
    <name type="synonym">Estuarine crocodile</name>
    <dbReference type="NCBI Taxonomy" id="8502"/>
    <lineage>
        <taxon>Eukaryota</taxon>
        <taxon>Metazoa</taxon>
        <taxon>Chordata</taxon>
        <taxon>Craniata</taxon>
        <taxon>Vertebrata</taxon>
        <taxon>Euteleostomi</taxon>
        <taxon>Archelosauria</taxon>
        <taxon>Archosauria</taxon>
        <taxon>Crocodylia</taxon>
        <taxon>Longirostres</taxon>
        <taxon>Crocodylidae</taxon>
        <taxon>Crocodylus</taxon>
    </lineage>
</organism>
<protein>
    <submittedName>
        <fullName evidence="4">HPS6 biosis of lysosomal organelles complex 2 subunit 3</fullName>
    </submittedName>
</protein>
<evidence type="ECO:0000259" key="2">
    <source>
        <dbReference type="Pfam" id="PF15702"/>
    </source>
</evidence>
<feature type="domain" description="BLOC-2 complex member HPS6 C-terminal" evidence="3">
    <location>
        <begin position="288"/>
        <end position="668"/>
    </location>
</feature>
<dbReference type="Proteomes" id="UP000594220">
    <property type="component" value="Unplaced"/>
</dbReference>
<evidence type="ECO:0000313" key="5">
    <source>
        <dbReference type="Proteomes" id="UP000594220"/>
    </source>
</evidence>
<dbReference type="GO" id="GO:0055088">
    <property type="term" value="P:lipid homeostasis"/>
    <property type="evidence" value="ECO:0007669"/>
    <property type="project" value="Ensembl"/>
</dbReference>
<dbReference type="GO" id="GO:0031084">
    <property type="term" value="C:BLOC-2 complex"/>
    <property type="evidence" value="ECO:0007669"/>
    <property type="project" value="Ensembl"/>
</dbReference>
<dbReference type="GO" id="GO:0007596">
    <property type="term" value="P:blood coagulation"/>
    <property type="evidence" value="ECO:0007669"/>
    <property type="project" value="Ensembl"/>
</dbReference>
<dbReference type="AlphaFoldDB" id="A0A7M4F581"/>
<dbReference type="PANTHER" id="PTHR14696:SF2">
    <property type="entry name" value="BLOC-2 COMPLEX MEMBER HPS6"/>
    <property type="match status" value="1"/>
</dbReference>
<feature type="compositionally biased region" description="Low complexity" evidence="1">
    <location>
        <begin position="1"/>
        <end position="17"/>
    </location>
</feature>
<dbReference type="GO" id="GO:0031267">
    <property type="term" value="F:small GTPase binding"/>
    <property type="evidence" value="ECO:0007669"/>
    <property type="project" value="Ensembl"/>
</dbReference>
<reference evidence="4" key="1">
    <citation type="submission" date="2025-08" db="UniProtKB">
        <authorList>
            <consortium name="Ensembl"/>
        </authorList>
    </citation>
    <scope>IDENTIFICATION</scope>
</reference>
<keyword evidence="5" id="KW-1185">Reference proteome</keyword>
<reference evidence="4" key="2">
    <citation type="submission" date="2025-09" db="UniProtKB">
        <authorList>
            <consortium name="Ensembl"/>
        </authorList>
    </citation>
    <scope>IDENTIFICATION</scope>
</reference>
<dbReference type="OMA" id="RAWPAGH"/>
<dbReference type="GO" id="GO:0072657">
    <property type="term" value="P:protein localization to membrane"/>
    <property type="evidence" value="ECO:0007669"/>
    <property type="project" value="Ensembl"/>
</dbReference>
<dbReference type="InterPro" id="IPR046823">
    <property type="entry name" value="HPS6_N"/>
</dbReference>
<dbReference type="GO" id="GO:0005765">
    <property type="term" value="C:lysosomal membrane"/>
    <property type="evidence" value="ECO:0007669"/>
    <property type="project" value="Ensembl"/>
</dbReference>
<gene>
    <name evidence="4" type="primary">HPS6</name>
</gene>
<dbReference type="GO" id="GO:0032418">
    <property type="term" value="P:lysosome localization"/>
    <property type="evidence" value="ECO:0007669"/>
    <property type="project" value="Ensembl"/>
</dbReference>
<evidence type="ECO:0000313" key="4">
    <source>
        <dbReference type="Ensembl" id="ENSCPRP00005018870.1"/>
    </source>
</evidence>
<dbReference type="GO" id="GO:0030742">
    <property type="term" value="F:GTP-dependent protein binding"/>
    <property type="evidence" value="ECO:0007669"/>
    <property type="project" value="Ensembl"/>
</dbReference>
<dbReference type="GeneTree" id="ENSGT00390000001546"/>
<dbReference type="PANTHER" id="PTHR14696">
    <property type="entry name" value="HERMANSKY-PUDLAK SYNDROME 6 PROTEIN"/>
    <property type="match status" value="1"/>
</dbReference>
<feature type="region of interest" description="Disordered" evidence="1">
    <location>
        <begin position="653"/>
        <end position="691"/>
    </location>
</feature>
<feature type="domain" description="BLOC-2 complex member HPS6 N-terminal" evidence="2">
    <location>
        <begin position="71"/>
        <end position="270"/>
    </location>
</feature>
<dbReference type="GO" id="GO:0043473">
    <property type="term" value="P:pigmentation"/>
    <property type="evidence" value="ECO:0007669"/>
    <property type="project" value="Ensembl"/>
</dbReference>
<dbReference type="InterPro" id="IPR046822">
    <property type="entry name" value="HPS6_C"/>
</dbReference>
<evidence type="ECO:0000256" key="1">
    <source>
        <dbReference type="SAM" id="MobiDB-lite"/>
    </source>
</evidence>
<evidence type="ECO:0000259" key="3">
    <source>
        <dbReference type="Pfam" id="PF20468"/>
    </source>
</evidence>
<accession>A0A7M4F581</accession>
<feature type="region of interest" description="Disordered" evidence="1">
    <location>
        <begin position="1"/>
        <end position="32"/>
    </location>
</feature>
<sequence length="691" mass="74159">TQLLPPGSGPQSSPAGPRQGARRGHRHGEAPAPPPALMCVWGAARAPQGCLRMRVGPPPECPGGRWGPPVAEQGARLGPVRVMLHNCPCYRVLAAPRHVFLLPAPGAHTGAAKLLLVWCPQEGRVALVAPARGLLRSHRLPPAAELDFRKLVAGCAGLLPALDPLDVHTCALSDSGDLLLLSPRGAVDLLQPDGVRRRIFDFGGSALAPGDPAQLHARGGTLACALAGLLYLVDLGSGQLLDKMVLGTKEVHFLEDEEELQLLTPTGIYSYVPRGTEPGGRLEPPLSELVFQEACKYYQRRSLSSAPLTVEKLRKGGMFQAPIALAPPHGLLGSHTKLLSTLSLELQSYRSLEALKACVVGAPEGEVDSYCEELVEQELTRLLHSDLDPDNLAYLNTIFHSFPRATWKAVRTSLQLRQGADGLLVARATPDIWKKVLGGPAAREAEGGCNGALPLFELICGSLHRYKPAWLPRFVALTQQYAGTAWPYGSQDGPEGRVPLYKRALAVLSRRAGAAGDEDLEIDLLLCSARPKAVLQAVRLLVRLRHWPRVLEAARRFCPRSPLLNKEIFTTLLAEVAQHRELDPHLGALWELCPPDLAATDVLAVVLQHLPSPGAGDPTPFTTAPGTPLTVGLLKPLLQRVAQRPQAQDELYADALQSPGIPPPTPPRERRAGAELAPRTAMLGPDQSGNV</sequence>
<dbReference type="GO" id="GO:0009306">
    <property type="term" value="P:protein secretion"/>
    <property type="evidence" value="ECO:0007669"/>
    <property type="project" value="Ensembl"/>
</dbReference>
<proteinExistence type="predicted"/>
<dbReference type="Ensembl" id="ENSCPRT00005022098.1">
    <property type="protein sequence ID" value="ENSCPRP00005018870.1"/>
    <property type="gene ID" value="ENSCPRG00005013211.1"/>
</dbReference>
<dbReference type="InterPro" id="IPR017218">
    <property type="entry name" value="BLOC-2_complex_Hps6_subunit"/>
</dbReference>
<dbReference type="GO" id="GO:0005654">
    <property type="term" value="C:nucleoplasm"/>
    <property type="evidence" value="ECO:0007669"/>
    <property type="project" value="Ensembl"/>
</dbReference>
<dbReference type="Pfam" id="PF20468">
    <property type="entry name" value="HPS6_C"/>
    <property type="match status" value="1"/>
</dbReference>
<name>A0A7M4F581_CROPO</name>